<dbReference type="PROSITE" id="PS50075">
    <property type="entry name" value="CARRIER"/>
    <property type="match status" value="3"/>
</dbReference>
<dbReference type="InterPro" id="IPR014031">
    <property type="entry name" value="Ketoacyl_synth_C"/>
</dbReference>
<dbReference type="Pfam" id="PF00109">
    <property type="entry name" value="ketoacyl-synt"/>
    <property type="match status" value="2"/>
</dbReference>
<feature type="domain" description="Ketosynthase family 3 (KS3)" evidence="9">
    <location>
        <begin position="1890"/>
        <end position="2314"/>
    </location>
</feature>
<dbReference type="SUPFAM" id="SSF52151">
    <property type="entry name" value="FabD/lysophospholipase-like"/>
    <property type="match status" value="2"/>
</dbReference>
<dbReference type="Pfam" id="PF02801">
    <property type="entry name" value="Ketoacyl-synt_C"/>
    <property type="match status" value="2"/>
</dbReference>
<sequence length="3484" mass="361134">MDALVSWRRARGLPGVSLAWGLWAERSGITGGLGQADLARMARSGVTPLSTEDALALLDAALAADEAVQVPIGLDPAAFRGRADVPPLLRGLVRAPAARAVARTAPDATYAQRLAAMPDADRDRALLDLVRTHAAAVLGHATPDAVAPDRQFKDLGFDSLTGVEFRNRLNAATGLRLPATLTFDHPTPAALAAELGRELLGRSPAPAVPAPAPAPGDGDPIVIVGMACRYPGGVSSPEGLWDLVASGRDAIGPFPADRGWDLAALFDPDPGRAGRSYVREGGFLYDAAAFDAGFFGISPREALAMDPQQRLLLEASWEAFERAGIDPATLRGSRAGVFVGAMYQEYGPRYDQADKGAEGYLLTGGAASVMSGRLAYSFGLEGPAVTVDTACSSSLVALHLATQALRQGECTLALVGGVTVMASPGVFVEFSRQRGLAADGRCKSFAASADGTGWGEGVGVLVVERLSDARRLGHRVLAVVRGSAVNQDGASNGLTAPNGPSQQRVIGQALANAGLSPDDVDVVEAHGTGTTLGDPIEAQALLAAYGRERERPLLLGSVKSNIGHTQAAAGVAGVIKMVMAMRAGTVPPTLHVDEPSPHVDWSSGVLELVREPVAWPERGRARRAAVSSFGISGTNAHVILEQLADDTAPAPSGDVPVVLSARSERGLRAQAERLAAYLRADADASVGDVAYSAALRPRFDHRAVVVAATREELLAELDRFTPPPPAGSGRVAFLFSGQGSQRAGMGLELAGRFPVFAEAFAAVCAELDQYLDRPLREVIAGGGDLLDQTLYTQTGLFAVEVALFRLLESWGITPDYLVGHSIGELAAAHVAGVFSLADACALVAARGRLMQELPAGGVMCALEATEEEVAPLLGDRVAIAAFNGPRALVVSGDEDEVARIEGQFGGRRMRRLRVSHAFHSPRMEPMLPAFAQVAESIVYHPPAIAMGVVPDAAYWVRQVREPVRFAQAIEALPGDVTLVEVGPDAVLTALVPDRPVIPLLRRGRDEVRTLLRAVGEAHTRGVPVAWRGMLSGRLVDLPTYPFEREDYWLAPAPSGDPAGLGLAPAGHPLLGAAVALAEDGGLVFTGRLSAQAHPWLADHVVAGAVVVPATVFAELAGYAGAQAGRPVVAELTLEAPLVLPEGGAARVQVLAAPDGRTVSVHARLDDEEPWTRHATATLAAAEEDAPEPVAWPPTGEAVDVAALYDDLATAGLGYGPAFRGLRAAWRGGDGEVYAEAELPEPLHAEAGRYALHPALLDAALHAAALGALPGDGEPRIPFALSGLRVHVPGATAVRVRLAPAGPGSVALTLSGADGRTVATVDALTFRPLPADRLARVRRDLFHVAWTALPAPQDAPAPRLAVLGEPPAGIDAPAYPDLAAVPDGEEAPDVLLVPLPSEDGDPADAVRRAAERALALARSWAAGDRLPGTRLALLTRGAVAARPGDDPAGLPGAAVWGLLRSAQSEHPGRFVLIDLDGSDGSYRSLAGALATGEPQLALRGGTVLAPRLARTAPPPGPGFAYDPDGTVLLTGATGALGTLLARHLVREHGVRHLLLASRRGPGAPGAAEMEAELSAMGARVTLAACDVSDRDGLAALLAGIDPEHPLTAVVHAAGALDDGVVDSLTPDRLATVLAPKAAAALHLHELARDLPLRSFTLFSSAAATFGAPGQAAYAAANAVLDALAGHRRARRLPAISLAWGLWDLETGMAGTARRGVPALAPEEGLALFDAAAGATGGAEHAVLLPMRLDLAAVRTGPVPPLLSGLVRARPARESGPELPRRLAGRTAGERDRIALDAVRAQVALVLGHRGPEAVPPAANFTDLGLDSLTAVELRNALSTLTGARLPATLVFDHPTPEAVAAYLLHEVLSEGLDGPAAAPVTPPRPAVPAADEPIAIVAMACRYPGGVRSPEDLWELVASGGDGVSPFPTGRGWDLDSLYDPDPGHPGTSYTREGGFLHDADRFDAELFGIGPREALAMDPQQRLLLEVAWETFERAGLDPAGVRGGDTGVYVGVMYHDYAALLPGAQRELEGYVGTGTAGSVVSGRLAYAFGLEGPAVTVDTACSSSLVALHLAAQALRRGECSMALAGGVTVMATPGTFVEFSRQRGLAPDGRCKSFAAAADGTGWSEGVGLLLLERLSDARRNGHRVLALVRGSAVNQDGASNGLTAPNGPSQRRVIRRALADAGLAPADVDAVEAHGTGTPLGDPIEAQALLAAYGRDRDRPLWLGSVKSNIGHTQAAAGAAGVIKMVQAMRHGTLPRTLHVDEPTPHVDWSSGAVSLLTEPVPWPETGRPRRAGVSSFGISGTNAHVILEAAPEQEEQEPSPPDPGEAPRALPWVLSGTNEAALREQARRMLARLEAGRELDLAATGHALATTRARLAHRAIVVAEDRAGFARGLAALAEGEPAAGLVRGVAGPDTGAVFVFPGQGPQWPGMGAALLDRSPEFAARIAECGAALSPYVDWSLEDALRGAVGLDRVDVVQPALWATMVALAGLWRSHGVEPAAVIGHSQGEIAAACVAGALTTADGARIVALRSRALRALAGTGGMAALALPADRFDPADARLAVAAVNGPSSVVVAGEAAALEELAARYEAQGVRVRRLPVDYASHSPGVEPIRDELRRALAGIAPRAPRVPFLSTVTGQWVDGDPLDEEYWYRNLREPVRFADAVRVLLDKGHRTFLEISPHPVLAPAVRETADAAGTPVTATGTLRRDDGGPDRFLIGLAEAHAAGLPVDWRPAYAGRPAGAPPVELPTYPFQRRRYWPEPDRERGAAAGDPMERDFWEAVESADPARLAGALGLEDPGPLGEVLPALSGWHARRRDHSATASWRYRVTWTPVAAPAAPPRLHGTWLLVTPAARTDAAAFCADALAAAGAEVVTAAVDTADPARLPDALPAPGGIAGVLSLLALDTAALPGHPAVPAGLAATAALVRALDGKGAPLWLATRGAVRAGEADPPGDPAQAAAWGLGRTAALEHPGLWGGLLDLPGVLDARAARELARALAGVGEEDQLAVRPSGLLARRLVRAAAPAPGRAFHPRGTILVTGGAGGFGPHLARRLAGRGAEHLVLIEPPGQGERARDLAAGLTTGSAGSAGSAAGQTRVTVAECDITDRAALAALLAEHPPAAVFHTAGALEAGALADTGPAELQTVLAAKTLGAAHLHDLLGERELDAFVLFSSVAGVWGSGGQAAYAAASAYLDALAEHRRARGLPATAVAWGLWAEVDLGDPEAEAGRREQLRRRGVSPMSPDLALTALDQALEEDRPAVVVADVDWERFVPAFTALRPRPLIADLPEVRRLLRQAADRPGDTAGEAAELPRRLAGLPEAERRRVLLRAVRAEIAAVLGHDGAEAVPPGRPLRELGFDSLAAVNLRNRLGTATGLDLPPTLVFDHPTPDELAGYLLGRLGDPRPSLDAALDGLAAALAGTGEAERRRAADRLRALLGEMPAPPAEPGPAAPEPEAVAERLRTASDGELFDFLDAELEG</sequence>
<dbReference type="CDD" id="cd00833">
    <property type="entry name" value="PKS"/>
    <property type="match status" value="2"/>
</dbReference>
<dbReference type="InterPro" id="IPR049551">
    <property type="entry name" value="PKS_DH_C"/>
</dbReference>
<dbReference type="InterPro" id="IPR049552">
    <property type="entry name" value="PKS_DH_N"/>
</dbReference>
<evidence type="ECO:0000256" key="7">
    <source>
        <dbReference type="SAM" id="MobiDB-lite"/>
    </source>
</evidence>
<dbReference type="Gene3D" id="3.30.70.3290">
    <property type="match status" value="2"/>
</dbReference>
<feature type="domain" description="Carrier" evidence="8">
    <location>
        <begin position="3327"/>
        <end position="3405"/>
    </location>
</feature>
<accession>A0A840PML6</accession>
<dbReference type="FunFam" id="3.40.47.10:FF:000019">
    <property type="entry name" value="Polyketide synthase type I"/>
    <property type="match status" value="2"/>
</dbReference>
<dbReference type="Gene3D" id="1.10.1200.10">
    <property type="entry name" value="ACP-like"/>
    <property type="match status" value="3"/>
</dbReference>
<dbReference type="SUPFAM" id="SSF55048">
    <property type="entry name" value="Probable ACP-binding domain of malonyl-CoA ACP transacylase"/>
    <property type="match status" value="2"/>
</dbReference>
<dbReference type="Pfam" id="PF21089">
    <property type="entry name" value="PKS_DH_N"/>
    <property type="match status" value="1"/>
</dbReference>
<dbReference type="PROSITE" id="PS52004">
    <property type="entry name" value="KS3_2"/>
    <property type="match status" value="2"/>
</dbReference>
<dbReference type="PANTHER" id="PTHR43775">
    <property type="entry name" value="FATTY ACID SYNTHASE"/>
    <property type="match status" value="1"/>
</dbReference>
<dbReference type="Gene3D" id="6.10.140.1830">
    <property type="match status" value="1"/>
</dbReference>
<dbReference type="InterPro" id="IPR032821">
    <property type="entry name" value="PKS_assoc"/>
</dbReference>
<dbReference type="SUPFAM" id="SSF53901">
    <property type="entry name" value="Thiolase-like"/>
    <property type="match status" value="2"/>
</dbReference>
<dbReference type="InterPro" id="IPR020841">
    <property type="entry name" value="PKS_Beta-ketoAc_synthase_dom"/>
</dbReference>
<dbReference type="InterPro" id="IPR001227">
    <property type="entry name" value="Ac_transferase_dom_sf"/>
</dbReference>
<keyword evidence="2" id="KW-0597">Phosphoprotein</keyword>
<feature type="active site" description="Proton acceptor; for dehydratase activity" evidence="6">
    <location>
        <position position="1099"/>
    </location>
</feature>
<dbReference type="InterPro" id="IPR020806">
    <property type="entry name" value="PKS_PP-bd"/>
</dbReference>
<dbReference type="Gene3D" id="3.40.47.10">
    <property type="match status" value="2"/>
</dbReference>
<dbReference type="InterPro" id="IPR049900">
    <property type="entry name" value="PKS_mFAS_DH"/>
</dbReference>
<dbReference type="SMART" id="SM00827">
    <property type="entry name" value="PKS_AT"/>
    <property type="match status" value="2"/>
</dbReference>
<dbReference type="GO" id="GO:0004315">
    <property type="term" value="F:3-oxoacyl-[acyl-carrier-protein] synthase activity"/>
    <property type="evidence" value="ECO:0007669"/>
    <property type="project" value="InterPro"/>
</dbReference>
<dbReference type="Gene3D" id="3.40.366.10">
    <property type="entry name" value="Malonyl-Coenzyme A Acyl Carrier Protein, domain 2"/>
    <property type="match status" value="2"/>
</dbReference>
<keyword evidence="3 11" id="KW-0808">Transferase</keyword>
<dbReference type="Pfam" id="PF00698">
    <property type="entry name" value="Acyl_transf_1"/>
    <property type="match status" value="2"/>
</dbReference>
<evidence type="ECO:0000313" key="12">
    <source>
        <dbReference type="Proteomes" id="UP000578449"/>
    </source>
</evidence>
<dbReference type="NCBIfam" id="NF045894">
    <property type="entry name" value="PKS_plus_SDR"/>
    <property type="match status" value="1"/>
</dbReference>
<feature type="region of interest" description="C-terminal hotdog fold" evidence="6">
    <location>
        <begin position="1195"/>
        <end position="1334"/>
    </location>
</feature>
<evidence type="ECO:0000256" key="5">
    <source>
        <dbReference type="ARBA" id="ARBA00023315"/>
    </source>
</evidence>
<dbReference type="Pfam" id="PF08659">
    <property type="entry name" value="KR"/>
    <property type="match status" value="2"/>
</dbReference>
<dbReference type="InterPro" id="IPR036291">
    <property type="entry name" value="NAD(P)-bd_dom_sf"/>
</dbReference>
<dbReference type="Pfam" id="PF22953">
    <property type="entry name" value="SpnB_Rossmann"/>
    <property type="match status" value="1"/>
</dbReference>
<dbReference type="SUPFAM" id="SSF51735">
    <property type="entry name" value="NAD(P)-binding Rossmann-fold domains"/>
    <property type="match status" value="4"/>
</dbReference>
<dbReference type="SMART" id="SM00826">
    <property type="entry name" value="PKS_DH"/>
    <property type="match status" value="1"/>
</dbReference>
<comment type="caution">
    <text evidence="11">The sequence shown here is derived from an EMBL/GenBank/DDBJ whole genome shotgun (WGS) entry which is preliminary data.</text>
</comment>
<dbReference type="PANTHER" id="PTHR43775:SF51">
    <property type="entry name" value="INACTIVE PHENOLPHTHIOCEROL SYNTHESIS POLYKETIDE SYNTHASE TYPE I PKS1-RELATED"/>
    <property type="match status" value="1"/>
</dbReference>
<dbReference type="CDD" id="cd08952">
    <property type="entry name" value="KR_1_SDR_x"/>
    <property type="match status" value="1"/>
</dbReference>
<dbReference type="InterPro" id="IPR016039">
    <property type="entry name" value="Thiolase-like"/>
</dbReference>
<dbReference type="InterPro" id="IPR013968">
    <property type="entry name" value="PKS_KR"/>
</dbReference>
<dbReference type="InterPro" id="IPR009081">
    <property type="entry name" value="PP-bd_ACP"/>
</dbReference>
<keyword evidence="5" id="KW-0012">Acyltransferase</keyword>
<evidence type="ECO:0000259" key="9">
    <source>
        <dbReference type="PROSITE" id="PS52004"/>
    </source>
</evidence>
<dbReference type="PROSITE" id="PS00012">
    <property type="entry name" value="PHOSPHOPANTETHEINE"/>
    <property type="match status" value="2"/>
</dbReference>
<evidence type="ECO:0000256" key="2">
    <source>
        <dbReference type="ARBA" id="ARBA00022553"/>
    </source>
</evidence>
<gene>
    <name evidence="11" type="ORF">HNP84_009956</name>
</gene>
<evidence type="ECO:0000256" key="3">
    <source>
        <dbReference type="ARBA" id="ARBA00022679"/>
    </source>
</evidence>
<name>A0A840PML6_9ACTN</name>
<dbReference type="GO" id="GO:0006633">
    <property type="term" value="P:fatty acid biosynthetic process"/>
    <property type="evidence" value="ECO:0007669"/>
    <property type="project" value="InterPro"/>
</dbReference>
<dbReference type="GO" id="GO:0004312">
    <property type="term" value="F:fatty acid synthase activity"/>
    <property type="evidence" value="ECO:0007669"/>
    <property type="project" value="TreeGrafter"/>
</dbReference>
<dbReference type="PROSITE" id="PS52019">
    <property type="entry name" value="PKS_MFAS_DH"/>
    <property type="match status" value="1"/>
</dbReference>
<dbReference type="Proteomes" id="UP000578449">
    <property type="component" value="Unassembled WGS sequence"/>
</dbReference>
<dbReference type="InterPro" id="IPR057326">
    <property type="entry name" value="KR_dom"/>
</dbReference>
<feature type="active site" description="Proton donor; for dehydratase activity" evidence="6">
    <location>
        <position position="1257"/>
    </location>
</feature>
<dbReference type="FunFam" id="3.40.366.10:FF:000002">
    <property type="entry name" value="Probable polyketide synthase 2"/>
    <property type="match status" value="1"/>
</dbReference>
<dbReference type="InterPro" id="IPR018201">
    <property type="entry name" value="Ketoacyl_synth_AS"/>
</dbReference>
<evidence type="ECO:0000313" key="11">
    <source>
        <dbReference type="EMBL" id="MBB5140189.1"/>
    </source>
</evidence>
<reference evidence="11 12" key="1">
    <citation type="submission" date="2020-08" db="EMBL/GenBank/DDBJ databases">
        <title>Genomic Encyclopedia of Type Strains, Phase IV (KMG-IV): sequencing the most valuable type-strain genomes for metagenomic binning, comparative biology and taxonomic classification.</title>
        <authorList>
            <person name="Goeker M."/>
        </authorList>
    </citation>
    <scope>NUCLEOTIDE SEQUENCE [LARGE SCALE GENOMIC DNA]</scope>
    <source>
        <strain evidence="11 12">DSM 45615</strain>
    </source>
</reference>
<dbReference type="InterPro" id="IPR016035">
    <property type="entry name" value="Acyl_Trfase/lysoPLipase"/>
</dbReference>
<dbReference type="EMBL" id="JACHGN010000038">
    <property type="protein sequence ID" value="MBB5140189.1"/>
    <property type="molecule type" value="Genomic_DNA"/>
</dbReference>
<keyword evidence="1" id="KW-0596">Phosphopantetheine</keyword>
<feature type="domain" description="Ketosynthase family 3 (KS3)" evidence="9">
    <location>
        <begin position="218"/>
        <end position="642"/>
    </location>
</feature>
<dbReference type="SUPFAM" id="SSF47336">
    <property type="entry name" value="ACP-like"/>
    <property type="match status" value="3"/>
</dbReference>
<organism evidence="11 12">
    <name type="scientific">Thermocatellispora tengchongensis</name>
    <dbReference type="NCBI Taxonomy" id="1073253"/>
    <lineage>
        <taxon>Bacteria</taxon>
        <taxon>Bacillati</taxon>
        <taxon>Actinomycetota</taxon>
        <taxon>Actinomycetes</taxon>
        <taxon>Streptosporangiales</taxon>
        <taxon>Streptosporangiaceae</taxon>
        <taxon>Thermocatellispora</taxon>
    </lineage>
</organism>
<keyword evidence="12" id="KW-1185">Reference proteome</keyword>
<dbReference type="InterPro" id="IPR036736">
    <property type="entry name" value="ACP-like_sf"/>
</dbReference>
<proteinExistence type="predicted"/>
<dbReference type="SMART" id="SM01294">
    <property type="entry name" value="PKS_PP_betabranch"/>
    <property type="match status" value="2"/>
</dbReference>
<dbReference type="Pfam" id="PF16197">
    <property type="entry name" value="KAsynt_C_assoc"/>
    <property type="match status" value="2"/>
</dbReference>
<dbReference type="InterPro" id="IPR055123">
    <property type="entry name" value="SpnB-like_Rossmann"/>
</dbReference>
<evidence type="ECO:0000256" key="1">
    <source>
        <dbReference type="ARBA" id="ARBA00022450"/>
    </source>
</evidence>
<dbReference type="InterPro" id="IPR014030">
    <property type="entry name" value="Ketoacyl_synth_N"/>
</dbReference>
<dbReference type="InterPro" id="IPR041618">
    <property type="entry name" value="PKS_DE"/>
</dbReference>
<dbReference type="InterPro" id="IPR016036">
    <property type="entry name" value="Malonyl_transacylase_ACP-bd"/>
</dbReference>
<evidence type="ECO:0000256" key="6">
    <source>
        <dbReference type="PROSITE-ProRule" id="PRU01363"/>
    </source>
</evidence>
<dbReference type="InterPro" id="IPR020807">
    <property type="entry name" value="PKS_DH"/>
</dbReference>
<dbReference type="Pfam" id="PF14765">
    <property type="entry name" value="PS-DH"/>
    <property type="match status" value="1"/>
</dbReference>
<protein>
    <submittedName>
        <fullName evidence="11">Acyl transferase domain-containing protein/acyl carrier protein</fullName>
    </submittedName>
</protein>
<feature type="domain" description="PKS/mFAS DH" evidence="10">
    <location>
        <begin position="1067"/>
        <end position="1334"/>
    </location>
</feature>
<dbReference type="InterPro" id="IPR042104">
    <property type="entry name" value="PKS_dehydratase_sf"/>
</dbReference>
<evidence type="ECO:0000259" key="8">
    <source>
        <dbReference type="PROSITE" id="PS50075"/>
    </source>
</evidence>
<dbReference type="SMART" id="SM00825">
    <property type="entry name" value="PKS_KS"/>
    <property type="match status" value="2"/>
</dbReference>
<dbReference type="InterPro" id="IPR006162">
    <property type="entry name" value="Ppantetheine_attach_site"/>
</dbReference>
<dbReference type="CDD" id="cd08956">
    <property type="entry name" value="KR_3_FAS_SDR_x"/>
    <property type="match status" value="1"/>
</dbReference>
<dbReference type="Pfam" id="PF18369">
    <property type="entry name" value="PKS_DE"/>
    <property type="match status" value="1"/>
</dbReference>
<dbReference type="GO" id="GO:0031177">
    <property type="term" value="F:phosphopantetheine binding"/>
    <property type="evidence" value="ECO:0007669"/>
    <property type="project" value="InterPro"/>
</dbReference>
<dbReference type="PROSITE" id="PS00606">
    <property type="entry name" value="KS3_1"/>
    <property type="match status" value="2"/>
</dbReference>
<dbReference type="Pfam" id="PF00550">
    <property type="entry name" value="PP-binding"/>
    <property type="match status" value="3"/>
</dbReference>
<dbReference type="SMART" id="SM00823">
    <property type="entry name" value="PKS_PP"/>
    <property type="match status" value="3"/>
</dbReference>
<feature type="domain" description="Carrier" evidence="8">
    <location>
        <begin position="1791"/>
        <end position="1866"/>
    </location>
</feature>
<dbReference type="Gene3D" id="3.10.129.110">
    <property type="entry name" value="Polyketide synthase dehydratase"/>
    <property type="match status" value="1"/>
</dbReference>
<feature type="domain" description="Carrier" evidence="8">
    <location>
        <begin position="124"/>
        <end position="199"/>
    </location>
</feature>
<dbReference type="Gene3D" id="3.40.50.720">
    <property type="entry name" value="NAD(P)-binding Rossmann-like Domain"/>
    <property type="match status" value="3"/>
</dbReference>
<evidence type="ECO:0000259" key="10">
    <source>
        <dbReference type="PROSITE" id="PS52019"/>
    </source>
</evidence>
<dbReference type="SMART" id="SM00822">
    <property type="entry name" value="PKS_KR"/>
    <property type="match status" value="2"/>
</dbReference>
<dbReference type="InterPro" id="IPR014043">
    <property type="entry name" value="Acyl_transferase_dom"/>
</dbReference>
<dbReference type="InterPro" id="IPR050091">
    <property type="entry name" value="PKS_NRPS_Biosynth_Enz"/>
</dbReference>
<keyword evidence="4" id="KW-0511">Multifunctional enzyme</keyword>
<feature type="region of interest" description="N-terminal hotdog fold" evidence="6">
    <location>
        <begin position="1067"/>
        <end position="1185"/>
    </location>
</feature>
<evidence type="ECO:0000256" key="4">
    <source>
        <dbReference type="ARBA" id="ARBA00023268"/>
    </source>
</evidence>
<dbReference type="FunFam" id="1.10.1200.10:FF:000007">
    <property type="entry name" value="Probable polyketide synthase pks17"/>
    <property type="match status" value="3"/>
</dbReference>
<feature type="region of interest" description="Disordered" evidence="7">
    <location>
        <begin position="2316"/>
        <end position="2335"/>
    </location>
</feature>